<sequence length="53" mass="6167">MRVIVVLVILTLALIGTVVLRKERESSFDYRFEQAEKRIEAMSRDIDKNLGDE</sequence>
<proteinExistence type="predicted"/>
<gene>
    <name evidence="1" type="ORF">GRI44_05240</name>
</gene>
<evidence type="ECO:0000313" key="2">
    <source>
        <dbReference type="Proteomes" id="UP000473531"/>
    </source>
</evidence>
<keyword evidence="2" id="KW-1185">Reference proteome</keyword>
<accession>A0A6L7GDK7</accession>
<dbReference type="EMBL" id="WTYU01000001">
    <property type="protein sequence ID" value="MXP14152.1"/>
    <property type="molecule type" value="Genomic_DNA"/>
</dbReference>
<protein>
    <submittedName>
        <fullName evidence="1">Uncharacterized protein</fullName>
    </submittedName>
</protein>
<dbReference type="RefSeq" id="WP_160600348.1">
    <property type="nucleotide sequence ID" value="NZ_WTYU01000001.1"/>
</dbReference>
<evidence type="ECO:0000313" key="1">
    <source>
        <dbReference type="EMBL" id="MXP14152.1"/>
    </source>
</evidence>
<dbReference type="Proteomes" id="UP000473531">
    <property type="component" value="Unassembled WGS sequence"/>
</dbReference>
<dbReference type="AlphaFoldDB" id="A0A6L7GDK7"/>
<reference evidence="1 2" key="1">
    <citation type="submission" date="2019-12" db="EMBL/GenBank/DDBJ databases">
        <title>Genomic-based taxomic classification of the family Erythrobacteraceae.</title>
        <authorList>
            <person name="Xu L."/>
        </authorList>
    </citation>
    <scope>NUCLEOTIDE SEQUENCE [LARGE SCALE GENOMIC DNA]</scope>
    <source>
        <strain evidence="1 2">KCTC 52259</strain>
    </source>
</reference>
<organism evidence="1 2">
    <name type="scientific">Allopontixanthobacter confluentis</name>
    <dbReference type="NCBI Taxonomy" id="1849021"/>
    <lineage>
        <taxon>Bacteria</taxon>
        <taxon>Pseudomonadati</taxon>
        <taxon>Pseudomonadota</taxon>
        <taxon>Alphaproteobacteria</taxon>
        <taxon>Sphingomonadales</taxon>
        <taxon>Erythrobacteraceae</taxon>
        <taxon>Allopontixanthobacter</taxon>
    </lineage>
</organism>
<name>A0A6L7GDK7_9SPHN</name>
<comment type="caution">
    <text evidence="1">The sequence shown here is derived from an EMBL/GenBank/DDBJ whole genome shotgun (WGS) entry which is preliminary data.</text>
</comment>